<organism evidence="1 2">
    <name type="scientific">Hyphomonas adhaerens</name>
    <dbReference type="NCBI Taxonomy" id="81029"/>
    <lineage>
        <taxon>Bacteria</taxon>
        <taxon>Pseudomonadati</taxon>
        <taxon>Pseudomonadota</taxon>
        <taxon>Alphaproteobacteria</taxon>
        <taxon>Hyphomonadales</taxon>
        <taxon>Hyphomonadaceae</taxon>
        <taxon>Hyphomonas</taxon>
    </lineage>
</organism>
<dbReference type="SUPFAM" id="SSF53098">
    <property type="entry name" value="Ribonuclease H-like"/>
    <property type="match status" value="1"/>
</dbReference>
<dbReference type="AlphaFoldDB" id="A0A3B9H4C6"/>
<comment type="caution">
    <text evidence="1">The sequence shown here is derived from an EMBL/GenBank/DDBJ whole genome shotgun (WGS) entry which is preliminary data.</text>
</comment>
<accession>A0A3B9H4C6</accession>
<dbReference type="CDD" id="cd04659">
    <property type="entry name" value="Piwi_piwi-like_ProArk"/>
    <property type="match status" value="1"/>
</dbReference>
<dbReference type="Gene3D" id="3.30.420.10">
    <property type="entry name" value="Ribonuclease H-like superfamily/Ribonuclease H"/>
    <property type="match status" value="1"/>
</dbReference>
<evidence type="ECO:0008006" key="3">
    <source>
        <dbReference type="Google" id="ProtNLM"/>
    </source>
</evidence>
<evidence type="ECO:0000313" key="1">
    <source>
        <dbReference type="EMBL" id="HAE29296.1"/>
    </source>
</evidence>
<reference evidence="1 2" key="1">
    <citation type="journal article" date="2018" name="Nat. Biotechnol.">
        <title>A standardized bacterial taxonomy based on genome phylogeny substantially revises the tree of life.</title>
        <authorList>
            <person name="Parks D.H."/>
            <person name="Chuvochina M."/>
            <person name="Waite D.W."/>
            <person name="Rinke C."/>
            <person name="Skarshewski A."/>
            <person name="Chaumeil P.A."/>
            <person name="Hugenholtz P."/>
        </authorList>
    </citation>
    <scope>NUCLEOTIDE SEQUENCE [LARGE SCALE GENOMIC DNA]</scope>
    <source>
        <strain evidence="1">UBA8733</strain>
    </source>
</reference>
<sequence>MKLDGKIFSEPLLEFGDQHSHADPRLGLMEAGPLQTHLGDAIQVGVVGTEQTIELAEAYFAEAGDGYAGKSEKHPNMHPEFPGLGNRNPFRCKFDIQPGAKASLTNAQLERILKEPDHTKAVEMAVDEVMKCLQTLADGSNKPDVAMIAMPVKLIERVWNAKTDAKSSTETDDAGGSNAPDFRGLLKARAMGFSFPIQIVWEDVINDKAKIPRKIKESSDRKIQDKAGRSWNLLTTLYYKGSGRVPWRRLPEEGEYKSCYIGISFYRSIDGQQLWTSTAQMFDERGRGFILKGAAAQTETRGRHPYMAESDAFDLISKVFEAYKDHHGHYPARVIVLKTSRFRDEEADGIIQALTDKNVERRDLVWVQESYSAKILRDGDYPVLRGTFVDLGGKGLLYTNGSIPYYGTYPGLYVPNPLLLCLHERSDSTVAAIAKVVCPRKSG</sequence>
<dbReference type="InterPro" id="IPR036397">
    <property type="entry name" value="RNaseH_sf"/>
</dbReference>
<gene>
    <name evidence="1" type="ORF">DCG58_19210</name>
</gene>
<dbReference type="GO" id="GO:0003676">
    <property type="term" value="F:nucleic acid binding"/>
    <property type="evidence" value="ECO:0007669"/>
    <property type="project" value="InterPro"/>
</dbReference>
<dbReference type="EMBL" id="DMAN01000438">
    <property type="protein sequence ID" value="HAE29296.1"/>
    <property type="molecule type" value="Genomic_DNA"/>
</dbReference>
<proteinExistence type="predicted"/>
<protein>
    <recommendedName>
        <fullName evidence="3">Piwi domain-containing protein</fullName>
    </recommendedName>
</protein>
<dbReference type="InterPro" id="IPR012337">
    <property type="entry name" value="RNaseH-like_sf"/>
</dbReference>
<name>A0A3B9H4C6_9PROT</name>
<dbReference type="Proteomes" id="UP000259610">
    <property type="component" value="Unassembled WGS sequence"/>
</dbReference>
<evidence type="ECO:0000313" key="2">
    <source>
        <dbReference type="Proteomes" id="UP000259610"/>
    </source>
</evidence>
<feature type="non-terminal residue" evidence="1">
    <location>
        <position position="443"/>
    </location>
</feature>